<reference evidence="7" key="1">
    <citation type="submission" date="2021-03" db="EMBL/GenBank/DDBJ databases">
        <title>Revisited historic fungal species revealed as producer of novel bioactive compounds through whole genome sequencing and comparative genomics.</title>
        <authorList>
            <person name="Vignolle G.A."/>
            <person name="Hochenegger N."/>
            <person name="Mach R.L."/>
            <person name="Mach-Aigner A.R."/>
            <person name="Javad Rahimi M."/>
            <person name="Salim K.A."/>
            <person name="Chan C.M."/>
            <person name="Lim L.B.L."/>
            <person name="Cai F."/>
            <person name="Druzhinina I.S."/>
            <person name="U'Ren J.M."/>
            <person name="Derntl C."/>
        </authorList>
    </citation>
    <scope>NUCLEOTIDE SEQUENCE</scope>
    <source>
        <strain evidence="7">TUCIM 5799</strain>
    </source>
</reference>
<dbReference type="InterPro" id="IPR016166">
    <property type="entry name" value="FAD-bd_PCMH"/>
</dbReference>
<dbReference type="InterPro" id="IPR036318">
    <property type="entry name" value="FAD-bd_PCMH-like_sf"/>
</dbReference>
<name>A0A9P9WGB8_9PEZI</name>
<dbReference type="GO" id="GO:0071949">
    <property type="term" value="F:FAD binding"/>
    <property type="evidence" value="ECO:0007669"/>
    <property type="project" value="InterPro"/>
</dbReference>
<evidence type="ECO:0000256" key="4">
    <source>
        <dbReference type="ARBA" id="ARBA00023002"/>
    </source>
</evidence>
<evidence type="ECO:0000256" key="5">
    <source>
        <dbReference type="SAM" id="SignalP"/>
    </source>
</evidence>
<dbReference type="InterPro" id="IPR016169">
    <property type="entry name" value="FAD-bd_PCMH_sub2"/>
</dbReference>
<comment type="caution">
    <text evidence="7">The sequence shown here is derived from an EMBL/GenBank/DDBJ whole genome shotgun (WGS) entry which is preliminary data.</text>
</comment>
<dbReference type="PANTHER" id="PTHR42973">
    <property type="entry name" value="BINDING OXIDOREDUCTASE, PUTATIVE (AFU_ORTHOLOGUE AFUA_1G17690)-RELATED"/>
    <property type="match status" value="1"/>
</dbReference>
<evidence type="ECO:0000313" key="7">
    <source>
        <dbReference type="EMBL" id="KAI1861812.1"/>
    </source>
</evidence>
<dbReference type="InterPro" id="IPR050416">
    <property type="entry name" value="FAD-linked_Oxidoreductase"/>
</dbReference>
<organism evidence="7 8">
    <name type="scientific">Neoarthrinium moseri</name>
    <dbReference type="NCBI Taxonomy" id="1658444"/>
    <lineage>
        <taxon>Eukaryota</taxon>
        <taxon>Fungi</taxon>
        <taxon>Dikarya</taxon>
        <taxon>Ascomycota</taxon>
        <taxon>Pezizomycotina</taxon>
        <taxon>Sordariomycetes</taxon>
        <taxon>Xylariomycetidae</taxon>
        <taxon>Amphisphaeriales</taxon>
        <taxon>Apiosporaceae</taxon>
        <taxon>Neoarthrinium</taxon>
    </lineage>
</organism>
<dbReference type="Gene3D" id="3.30.465.10">
    <property type="match status" value="1"/>
</dbReference>
<keyword evidence="5" id="KW-0732">Signal</keyword>
<dbReference type="EMBL" id="JAFIMR010000028">
    <property type="protein sequence ID" value="KAI1861812.1"/>
    <property type="molecule type" value="Genomic_DNA"/>
</dbReference>
<feature type="domain" description="FAD-binding PCMH-type" evidence="6">
    <location>
        <begin position="62"/>
        <end position="233"/>
    </location>
</feature>
<evidence type="ECO:0000256" key="1">
    <source>
        <dbReference type="ARBA" id="ARBA00005466"/>
    </source>
</evidence>
<evidence type="ECO:0000256" key="3">
    <source>
        <dbReference type="ARBA" id="ARBA00022827"/>
    </source>
</evidence>
<dbReference type="PANTHER" id="PTHR42973:SF22">
    <property type="entry name" value="FAD-BINDING PCMH-TYPE DOMAIN-CONTAINING PROTEIN-RELATED"/>
    <property type="match status" value="1"/>
</dbReference>
<evidence type="ECO:0000256" key="2">
    <source>
        <dbReference type="ARBA" id="ARBA00022630"/>
    </source>
</evidence>
<protein>
    <recommendedName>
        <fullName evidence="6">FAD-binding PCMH-type domain-containing protein</fullName>
    </recommendedName>
</protein>
<comment type="similarity">
    <text evidence="1">Belongs to the oxygen-dependent FAD-linked oxidoreductase family.</text>
</comment>
<dbReference type="Pfam" id="PF01565">
    <property type="entry name" value="FAD_binding_4"/>
    <property type="match status" value="1"/>
</dbReference>
<dbReference type="SUPFAM" id="SSF56176">
    <property type="entry name" value="FAD-binding/transporter-associated domain-like"/>
    <property type="match status" value="1"/>
</dbReference>
<gene>
    <name evidence="7" type="ORF">JX265_009315</name>
</gene>
<evidence type="ECO:0000313" key="8">
    <source>
        <dbReference type="Proteomes" id="UP000829685"/>
    </source>
</evidence>
<dbReference type="InterPro" id="IPR006094">
    <property type="entry name" value="Oxid_FAD_bind_N"/>
</dbReference>
<accession>A0A9P9WGB8</accession>
<sequence>MHPILCLVAAAAGPVFALTIQSAGSNACLNLTSSLGFSRVATSQLDPEYISSRGDYWNVRQSVYAPSCVVHPESPQDVSVAIQAIRAADSRFAVKAAGHNTNNFFSSVDGGVLIDLSSMTAKSYDSATTLATYEPGSNWGQLYEYYQQYGRTVMGGRLSGVGTGLALGGGLSYLSPQYGIACDSFRELEVVLPNGSIVTASSTSNPDLFFAMRGGGGNAYGVVTKYTVQSRAIGNFYAGNIVWLFQQKDTVLEAIRDFIAYNTDPKASILPTYEKLTTPDLNLNLDELITMFLVYDGEDPGTAFDNFTRIPHIIDTRSIKTYKEVADMPVPFTAELTRADNVFRSGVHRIEDDSYNVLLETWREWAETHKASYIHTGFYMYPVPRSLTDGSHAQGGDAMQLPDGPWYWTAYDLATPPGLPNAAYNAIQESFREMVESTPNAPGLPLFLNEAAWDQDPLATFSSFETLKQIKNKYDPDGFFATRTGGWSFD</sequence>
<feature type="chain" id="PRO_5040453444" description="FAD-binding PCMH-type domain-containing protein" evidence="5">
    <location>
        <begin position="18"/>
        <end position="490"/>
    </location>
</feature>
<keyword evidence="3" id="KW-0274">FAD</keyword>
<feature type="signal peptide" evidence="5">
    <location>
        <begin position="1"/>
        <end position="17"/>
    </location>
</feature>
<keyword evidence="2" id="KW-0285">Flavoprotein</keyword>
<dbReference type="GO" id="GO:0016491">
    <property type="term" value="F:oxidoreductase activity"/>
    <property type="evidence" value="ECO:0007669"/>
    <property type="project" value="UniProtKB-KW"/>
</dbReference>
<keyword evidence="4" id="KW-0560">Oxidoreductase</keyword>
<dbReference type="Gene3D" id="3.40.462.20">
    <property type="match status" value="1"/>
</dbReference>
<dbReference type="Gene3D" id="3.30.43.10">
    <property type="entry name" value="Uridine Diphospho-n-acetylenolpyruvylglucosamine Reductase, domain 2"/>
    <property type="match status" value="1"/>
</dbReference>
<dbReference type="InterPro" id="IPR016167">
    <property type="entry name" value="FAD-bd_PCMH_sub1"/>
</dbReference>
<dbReference type="PROSITE" id="PS51387">
    <property type="entry name" value="FAD_PCMH"/>
    <property type="match status" value="1"/>
</dbReference>
<proteinExistence type="inferred from homology"/>
<evidence type="ECO:0000259" key="6">
    <source>
        <dbReference type="PROSITE" id="PS51387"/>
    </source>
</evidence>
<dbReference type="Proteomes" id="UP000829685">
    <property type="component" value="Unassembled WGS sequence"/>
</dbReference>
<dbReference type="AlphaFoldDB" id="A0A9P9WGB8"/>
<keyword evidence="8" id="KW-1185">Reference proteome</keyword>